<name>A0A318UIY7_9SPHI</name>
<keyword evidence="2" id="KW-1185">Reference proteome</keyword>
<proteinExistence type="predicted"/>
<protein>
    <submittedName>
        <fullName evidence="1">Uncharacterized protein</fullName>
    </submittedName>
</protein>
<dbReference type="Proteomes" id="UP000248198">
    <property type="component" value="Unassembled WGS sequence"/>
</dbReference>
<comment type="caution">
    <text evidence="1">The sequence shown here is derived from an EMBL/GenBank/DDBJ whole genome shotgun (WGS) entry which is preliminary data.</text>
</comment>
<sequence length="239" mass="27024">MEKNKILFFSLVFFTGLLSCKKEDERKTDLGTGKSKKLDNLLVDNTYKAGYEVGGTIGCTIRFTDKNSSKYGDNDAYDQCYNDQTHKDPTFPAGSGNGHVLVPPAPDVGTPLEDLEQMQDRLMTYYWELFGVAEPQSYNEFAFIRSKLAVYNAVITSVFTDVMGNLVIPEDRLTRRTMLQNYNGVLPDGIIQYADFVYGEHFFMKLKVACHLYSSDPAANEFTEIYSYGVKTFIGFFHG</sequence>
<reference evidence="1 2" key="1">
    <citation type="submission" date="2018-06" db="EMBL/GenBank/DDBJ databases">
        <title>Genomic Encyclopedia of Archaeal and Bacterial Type Strains, Phase II (KMG-II): from individual species to whole genera.</title>
        <authorList>
            <person name="Goeker M."/>
        </authorList>
    </citation>
    <scope>NUCLEOTIDE SEQUENCE [LARGE SCALE GENOMIC DNA]</scope>
    <source>
        <strain evidence="1 2">DSM 27372</strain>
    </source>
</reference>
<dbReference type="OrthoDB" id="771602at2"/>
<evidence type="ECO:0000313" key="2">
    <source>
        <dbReference type="Proteomes" id="UP000248198"/>
    </source>
</evidence>
<accession>A0A318UIY7</accession>
<dbReference type="AlphaFoldDB" id="A0A318UIY7"/>
<organism evidence="1 2">
    <name type="scientific">Pedobacter nutrimenti</name>
    <dbReference type="NCBI Taxonomy" id="1241337"/>
    <lineage>
        <taxon>Bacteria</taxon>
        <taxon>Pseudomonadati</taxon>
        <taxon>Bacteroidota</taxon>
        <taxon>Sphingobacteriia</taxon>
        <taxon>Sphingobacteriales</taxon>
        <taxon>Sphingobacteriaceae</taxon>
        <taxon>Pedobacter</taxon>
    </lineage>
</organism>
<gene>
    <name evidence="1" type="ORF">B0O44_102649</name>
</gene>
<evidence type="ECO:0000313" key="1">
    <source>
        <dbReference type="EMBL" id="PYF76093.1"/>
    </source>
</evidence>
<dbReference type="RefSeq" id="WP_146229782.1">
    <property type="nucleotide sequence ID" value="NZ_QKLU01000002.1"/>
</dbReference>
<dbReference type="PROSITE" id="PS51257">
    <property type="entry name" value="PROKAR_LIPOPROTEIN"/>
    <property type="match status" value="1"/>
</dbReference>
<dbReference type="EMBL" id="QKLU01000002">
    <property type="protein sequence ID" value="PYF76093.1"/>
    <property type="molecule type" value="Genomic_DNA"/>
</dbReference>